<sequence length="174" mass="18194">MLISGPPDAVIYASPAFLVLIGSVANQLPRALDGGTEVEQEGVAAPAAGEDGLVEPGVSPNSFAAAGRYDASSNHSKNIVLSAGDRVSRTVKSITKSELFEEAVVLQCGHTFCSACINTLRKFSCLRPLCAAPIRSVTRSSTVDNITDKLVALDPELKAISTGFGTLEIGSFRR</sequence>
<protein>
    <recommendedName>
        <fullName evidence="4">Zinc finger RING-type eukaryotic domain-containing protein</fullName>
    </recommendedName>
</protein>
<dbReference type="InterPro" id="IPR027370">
    <property type="entry name" value="Znf-RING_euk"/>
</dbReference>
<proteinExistence type="predicted"/>
<evidence type="ECO:0000313" key="6">
    <source>
        <dbReference type="Proteomes" id="UP000821866"/>
    </source>
</evidence>
<dbReference type="VEuPathDB" id="VectorBase:LOC119165214"/>
<dbReference type="EMBL" id="JABSTU010000006">
    <property type="protein sequence ID" value="KAH8027597.1"/>
    <property type="molecule type" value="Genomic_DNA"/>
</dbReference>
<organism evidence="5 6">
    <name type="scientific">Rhipicephalus microplus</name>
    <name type="common">Cattle tick</name>
    <name type="synonym">Boophilus microplus</name>
    <dbReference type="NCBI Taxonomy" id="6941"/>
    <lineage>
        <taxon>Eukaryota</taxon>
        <taxon>Metazoa</taxon>
        <taxon>Ecdysozoa</taxon>
        <taxon>Arthropoda</taxon>
        <taxon>Chelicerata</taxon>
        <taxon>Arachnida</taxon>
        <taxon>Acari</taxon>
        <taxon>Parasitiformes</taxon>
        <taxon>Ixodida</taxon>
        <taxon>Ixodoidea</taxon>
        <taxon>Ixodidae</taxon>
        <taxon>Rhipicephalinae</taxon>
        <taxon>Rhipicephalus</taxon>
        <taxon>Boophilus</taxon>
    </lineage>
</organism>
<dbReference type="InterPro" id="IPR013083">
    <property type="entry name" value="Znf_RING/FYVE/PHD"/>
</dbReference>
<keyword evidence="2" id="KW-0863">Zinc-finger</keyword>
<dbReference type="GO" id="GO:0008270">
    <property type="term" value="F:zinc ion binding"/>
    <property type="evidence" value="ECO:0007669"/>
    <property type="project" value="UniProtKB-KW"/>
</dbReference>
<feature type="domain" description="Zinc finger RING-type eukaryotic" evidence="4">
    <location>
        <begin position="98"/>
        <end position="125"/>
    </location>
</feature>
<evidence type="ECO:0000256" key="1">
    <source>
        <dbReference type="ARBA" id="ARBA00022723"/>
    </source>
</evidence>
<keyword evidence="3" id="KW-0862">Zinc</keyword>
<reference evidence="5" key="1">
    <citation type="journal article" date="2020" name="Cell">
        <title>Large-Scale Comparative Analyses of Tick Genomes Elucidate Their Genetic Diversity and Vector Capacities.</title>
        <authorList>
            <consortium name="Tick Genome and Microbiome Consortium (TIGMIC)"/>
            <person name="Jia N."/>
            <person name="Wang J."/>
            <person name="Shi W."/>
            <person name="Du L."/>
            <person name="Sun Y."/>
            <person name="Zhan W."/>
            <person name="Jiang J.F."/>
            <person name="Wang Q."/>
            <person name="Zhang B."/>
            <person name="Ji P."/>
            <person name="Bell-Sakyi L."/>
            <person name="Cui X.M."/>
            <person name="Yuan T.T."/>
            <person name="Jiang B.G."/>
            <person name="Yang W.F."/>
            <person name="Lam T.T."/>
            <person name="Chang Q.C."/>
            <person name="Ding S.J."/>
            <person name="Wang X.J."/>
            <person name="Zhu J.G."/>
            <person name="Ruan X.D."/>
            <person name="Zhao L."/>
            <person name="Wei J.T."/>
            <person name="Ye R.Z."/>
            <person name="Que T.C."/>
            <person name="Du C.H."/>
            <person name="Zhou Y.H."/>
            <person name="Cheng J.X."/>
            <person name="Dai P.F."/>
            <person name="Guo W.B."/>
            <person name="Han X.H."/>
            <person name="Huang E.J."/>
            <person name="Li L.F."/>
            <person name="Wei W."/>
            <person name="Gao Y.C."/>
            <person name="Liu J.Z."/>
            <person name="Shao H.Z."/>
            <person name="Wang X."/>
            <person name="Wang C.C."/>
            <person name="Yang T.C."/>
            <person name="Huo Q.B."/>
            <person name="Li W."/>
            <person name="Chen H.Y."/>
            <person name="Chen S.E."/>
            <person name="Zhou L.G."/>
            <person name="Ni X.B."/>
            <person name="Tian J.H."/>
            <person name="Sheng Y."/>
            <person name="Liu T."/>
            <person name="Pan Y.S."/>
            <person name="Xia L.Y."/>
            <person name="Li J."/>
            <person name="Zhao F."/>
            <person name="Cao W.C."/>
        </authorList>
    </citation>
    <scope>NUCLEOTIDE SEQUENCE</scope>
    <source>
        <strain evidence="5">Rmic-2018</strain>
    </source>
</reference>
<reference evidence="5" key="2">
    <citation type="submission" date="2021-09" db="EMBL/GenBank/DDBJ databases">
        <authorList>
            <person name="Jia N."/>
            <person name="Wang J."/>
            <person name="Shi W."/>
            <person name="Du L."/>
            <person name="Sun Y."/>
            <person name="Zhan W."/>
            <person name="Jiang J."/>
            <person name="Wang Q."/>
            <person name="Zhang B."/>
            <person name="Ji P."/>
            <person name="Sakyi L.B."/>
            <person name="Cui X."/>
            <person name="Yuan T."/>
            <person name="Jiang B."/>
            <person name="Yang W."/>
            <person name="Lam T.T.-Y."/>
            <person name="Chang Q."/>
            <person name="Ding S."/>
            <person name="Wang X."/>
            <person name="Zhu J."/>
            <person name="Ruan X."/>
            <person name="Zhao L."/>
            <person name="Wei J."/>
            <person name="Que T."/>
            <person name="Du C."/>
            <person name="Cheng J."/>
            <person name="Dai P."/>
            <person name="Han X."/>
            <person name="Huang E."/>
            <person name="Gao Y."/>
            <person name="Liu J."/>
            <person name="Shao H."/>
            <person name="Ye R."/>
            <person name="Li L."/>
            <person name="Wei W."/>
            <person name="Wang X."/>
            <person name="Wang C."/>
            <person name="Huo Q."/>
            <person name="Li W."/>
            <person name="Guo W."/>
            <person name="Chen H."/>
            <person name="Chen S."/>
            <person name="Zhou L."/>
            <person name="Zhou L."/>
            <person name="Ni X."/>
            <person name="Tian J."/>
            <person name="Zhou Y."/>
            <person name="Sheng Y."/>
            <person name="Liu T."/>
            <person name="Pan Y."/>
            <person name="Xia L."/>
            <person name="Li J."/>
            <person name="Zhao F."/>
            <person name="Cao W."/>
        </authorList>
    </citation>
    <scope>NUCLEOTIDE SEQUENCE</scope>
    <source>
        <strain evidence="5">Rmic-2018</strain>
        <tissue evidence="5">Larvae</tissue>
    </source>
</reference>
<dbReference type="InterPro" id="IPR017907">
    <property type="entry name" value="Znf_RING_CS"/>
</dbReference>
<dbReference type="Pfam" id="PF13445">
    <property type="entry name" value="zf-RING_UBOX"/>
    <property type="match status" value="1"/>
</dbReference>
<dbReference type="PROSITE" id="PS00518">
    <property type="entry name" value="ZF_RING_1"/>
    <property type="match status" value="1"/>
</dbReference>
<gene>
    <name evidence="5" type="ORF">HPB51_007147</name>
</gene>
<evidence type="ECO:0000259" key="4">
    <source>
        <dbReference type="Pfam" id="PF13445"/>
    </source>
</evidence>
<dbReference type="Proteomes" id="UP000821866">
    <property type="component" value="Chromosome 4"/>
</dbReference>
<accession>A0A9J6E014</accession>
<dbReference type="AlphaFoldDB" id="A0A9J6E014"/>
<keyword evidence="6" id="KW-1185">Reference proteome</keyword>
<dbReference type="Gene3D" id="3.30.40.10">
    <property type="entry name" value="Zinc/RING finger domain, C3HC4 (zinc finger)"/>
    <property type="match status" value="1"/>
</dbReference>
<evidence type="ECO:0000256" key="2">
    <source>
        <dbReference type="ARBA" id="ARBA00022771"/>
    </source>
</evidence>
<name>A0A9J6E014_RHIMP</name>
<keyword evidence="1" id="KW-0479">Metal-binding</keyword>
<comment type="caution">
    <text evidence="5">The sequence shown here is derived from an EMBL/GenBank/DDBJ whole genome shotgun (WGS) entry which is preliminary data.</text>
</comment>
<evidence type="ECO:0000313" key="5">
    <source>
        <dbReference type="EMBL" id="KAH8027597.1"/>
    </source>
</evidence>
<evidence type="ECO:0000256" key="3">
    <source>
        <dbReference type="ARBA" id="ARBA00022833"/>
    </source>
</evidence>
<dbReference type="SUPFAM" id="SSF57850">
    <property type="entry name" value="RING/U-box"/>
    <property type="match status" value="1"/>
</dbReference>